<dbReference type="AlphaFoldDB" id="A0A0F3GY63"/>
<reference evidence="2 3" key="1">
    <citation type="submission" date="2015-02" db="EMBL/GenBank/DDBJ databases">
        <title>Single-cell genomics of uncultivated deep-branching MTB reveals a conserved set of magnetosome genes.</title>
        <authorList>
            <person name="Kolinko S."/>
            <person name="Richter M."/>
            <person name="Glockner F.O."/>
            <person name="Brachmann A."/>
            <person name="Schuler D."/>
        </authorList>
    </citation>
    <scope>NUCLEOTIDE SEQUENCE [LARGE SCALE GENOMIC DNA]</scope>
    <source>
        <strain evidence="2">TM-1</strain>
    </source>
</reference>
<dbReference type="Gene3D" id="2.130.10.130">
    <property type="entry name" value="Integrin alpha, N-terminal"/>
    <property type="match status" value="1"/>
</dbReference>
<accession>A0A0F3GY63</accession>
<comment type="caution">
    <text evidence="2">The sequence shown here is derived from an EMBL/GenBank/DDBJ whole genome shotgun (WGS) entry which is preliminary data.</text>
</comment>
<dbReference type="PATRIC" id="fig|29290.4.peg.1191"/>
<sequence length="348" mass="37521">MVTKTGTGDGTVTPSTGVLTFNGNMAMTEYPANSQVILTGTPADGSTFVAWTGCDVPIGNKCTVTMSAEKIIAIEFRKVVGKKPKKDFNGDGKADMLWQDITTGDVYVWLLNDGTAKSGNYVARGIPSDWQIRLSEDFDGDGKADVLWQNTNTGAVYIWLMNGAAIASGGYVVRSMPQDWQVRGVGDFNGDGKADILWQSRDVGDVFGWLMNGINMQDGSGFVVKGIPSEWQIKAVADYNGDGKTDILLHNTVTGKDVIWLMDGITIKGADFVKPKAGAVSVAPLKEHRSGADSWDMKTSGDYNGDGMNDMVWQDGSTGDVYMWFMDGTTITSGGYVEQGVPSEWSIY</sequence>
<keyword evidence="3" id="KW-1185">Reference proteome</keyword>
<evidence type="ECO:0000256" key="1">
    <source>
        <dbReference type="ARBA" id="ARBA00022729"/>
    </source>
</evidence>
<keyword evidence="1" id="KW-0732">Signal</keyword>
<dbReference type="SUPFAM" id="SSF69318">
    <property type="entry name" value="Integrin alpha N-terminal domain"/>
    <property type="match status" value="1"/>
</dbReference>
<organism evidence="2 3">
    <name type="scientific">Candidatus Magnetobacterium bavaricum</name>
    <dbReference type="NCBI Taxonomy" id="29290"/>
    <lineage>
        <taxon>Bacteria</taxon>
        <taxon>Pseudomonadati</taxon>
        <taxon>Nitrospirota</taxon>
        <taxon>Thermodesulfovibrionia</taxon>
        <taxon>Thermodesulfovibrionales</taxon>
        <taxon>Candidatus Magnetobacteriaceae</taxon>
        <taxon>Candidatus Magnetobacterium</taxon>
    </lineage>
</organism>
<dbReference type="InterPro" id="IPR028994">
    <property type="entry name" value="Integrin_alpha_N"/>
</dbReference>
<dbReference type="PANTHER" id="PTHR46580:SF2">
    <property type="entry name" value="MAM DOMAIN-CONTAINING PROTEIN"/>
    <property type="match status" value="1"/>
</dbReference>
<proteinExistence type="predicted"/>
<dbReference type="Proteomes" id="UP000033423">
    <property type="component" value="Unassembled WGS sequence"/>
</dbReference>
<evidence type="ECO:0000313" key="3">
    <source>
        <dbReference type="Proteomes" id="UP000033423"/>
    </source>
</evidence>
<dbReference type="InterPro" id="IPR013517">
    <property type="entry name" value="FG-GAP"/>
</dbReference>
<name>A0A0F3GY63_9BACT</name>
<dbReference type="Pfam" id="PF13517">
    <property type="entry name" value="FG-GAP_3"/>
    <property type="match status" value="1"/>
</dbReference>
<dbReference type="EMBL" id="LACI01000405">
    <property type="protein sequence ID" value="KJU86904.1"/>
    <property type="molecule type" value="Genomic_DNA"/>
</dbReference>
<dbReference type="PANTHER" id="PTHR46580">
    <property type="entry name" value="SENSOR KINASE-RELATED"/>
    <property type="match status" value="1"/>
</dbReference>
<gene>
    <name evidence="2" type="ORF">MBAV_000899</name>
</gene>
<evidence type="ECO:0000313" key="2">
    <source>
        <dbReference type="EMBL" id="KJU86904.1"/>
    </source>
</evidence>
<protein>
    <submittedName>
        <fullName evidence="2">FG-GAP repeat-containing protein</fullName>
    </submittedName>
</protein>